<dbReference type="EMBL" id="SEYY01020048">
    <property type="protein sequence ID" value="KAB7497651.1"/>
    <property type="molecule type" value="Genomic_DNA"/>
</dbReference>
<evidence type="ECO:0000256" key="3">
    <source>
        <dbReference type="ARBA" id="ARBA00022553"/>
    </source>
</evidence>
<evidence type="ECO:0000256" key="8">
    <source>
        <dbReference type="ARBA" id="ARBA00023242"/>
    </source>
</evidence>
<feature type="compositionally biased region" description="Polar residues" evidence="12">
    <location>
        <begin position="288"/>
        <end position="299"/>
    </location>
</feature>
<evidence type="ECO:0000313" key="14">
    <source>
        <dbReference type="Proteomes" id="UP000326759"/>
    </source>
</evidence>
<keyword evidence="6" id="KW-0378">Hydrolase</keyword>
<dbReference type="PANTHER" id="PTHR15237:SF0">
    <property type="entry name" value="CELL CYCLE CHECKPOINT CONTROL PROTEIN"/>
    <property type="match status" value="1"/>
</dbReference>
<dbReference type="GO" id="GO:0030896">
    <property type="term" value="C:checkpoint clamp complex"/>
    <property type="evidence" value="ECO:0007669"/>
    <property type="project" value="InterPro"/>
</dbReference>
<dbReference type="GO" id="GO:0031573">
    <property type="term" value="P:mitotic intra-S DNA damage checkpoint signaling"/>
    <property type="evidence" value="ECO:0007669"/>
    <property type="project" value="TreeGrafter"/>
</dbReference>
<dbReference type="OrthoDB" id="60092at2759"/>
<dbReference type="Proteomes" id="UP000326759">
    <property type="component" value="Unassembled WGS sequence"/>
</dbReference>
<evidence type="ECO:0000256" key="9">
    <source>
        <dbReference type="ARBA" id="ARBA00059283"/>
    </source>
</evidence>
<dbReference type="GO" id="GO:0006281">
    <property type="term" value="P:DNA repair"/>
    <property type="evidence" value="ECO:0007669"/>
    <property type="project" value="TreeGrafter"/>
</dbReference>
<evidence type="ECO:0000256" key="6">
    <source>
        <dbReference type="ARBA" id="ARBA00022801"/>
    </source>
</evidence>
<evidence type="ECO:0000313" key="13">
    <source>
        <dbReference type="EMBL" id="KAB7497651.1"/>
    </source>
</evidence>
<dbReference type="InterPro" id="IPR007268">
    <property type="entry name" value="Rad9/Ddc1"/>
</dbReference>
<keyword evidence="7" id="KW-0269">Exonuclease</keyword>
<dbReference type="GO" id="GO:0071479">
    <property type="term" value="P:cellular response to ionizing radiation"/>
    <property type="evidence" value="ECO:0007669"/>
    <property type="project" value="TreeGrafter"/>
</dbReference>
<comment type="subcellular location">
    <subcellularLocation>
        <location evidence="1">Nucleus</location>
    </subcellularLocation>
</comment>
<proteinExistence type="inferred from homology"/>
<dbReference type="FunFam" id="3.70.10.10:FF:000005">
    <property type="entry name" value="Cell cycle checkpoint control protein"/>
    <property type="match status" value="1"/>
</dbReference>
<keyword evidence="3" id="KW-0597">Phosphoprotein</keyword>
<comment type="caution">
    <text evidence="13">The sequence shown here is derived from an EMBL/GenBank/DDBJ whole genome shotgun (WGS) entry which is preliminary data.</text>
</comment>
<dbReference type="PANTHER" id="PTHR15237">
    <property type="entry name" value="DNA REPAIR PROTEIN RAD9"/>
    <property type="match status" value="1"/>
</dbReference>
<keyword evidence="8" id="KW-0539">Nucleus</keyword>
<evidence type="ECO:0000256" key="7">
    <source>
        <dbReference type="ARBA" id="ARBA00022839"/>
    </source>
</evidence>
<dbReference type="Gene3D" id="3.70.10.10">
    <property type="match status" value="1"/>
</dbReference>
<sequence length="381" mass="42738">MNYLLNQQQLACLNAFKSINNIDRIVEKCRLIIDPEEDRLAVNMMCRHGIHKTYNLSFIECETLQVVFDKNSCKYSITSQSRVLYDAFINFQASQEEVTLSATPLKMHIRNYVDDDPDPAKAIHTELTLEADEFDSYSIAHSCEVTFCLKEVRSLLSFSEPSNLPICLHYSNPGSPIIFSVENSSSFEATFVLATLSSGVDVSQQSSIKAPQINGKMSNNTVVNGKTNCIPSSSSSSPNRFNSSKGNTFKRISDSIDINQSYSNPDLNNSRLPSSQENILLQMRNQRTNNLDQSVSSLQETKRMKTSLGRTFSNGGTSQREPGESSSALHEEEKEDDYIPGTPPAKRKRFFFKRCFEPTFDANNISGFSKILAEDSDDDQQ</sequence>
<accession>A0A5N5STX1</accession>
<keyword evidence="14" id="KW-1185">Reference proteome</keyword>
<reference evidence="13 14" key="1">
    <citation type="journal article" date="2019" name="PLoS Biol.">
        <title>Sex chromosomes control vertical transmission of feminizing Wolbachia symbionts in an isopod.</title>
        <authorList>
            <person name="Becking T."/>
            <person name="Chebbi M.A."/>
            <person name="Giraud I."/>
            <person name="Moumen B."/>
            <person name="Laverre T."/>
            <person name="Caubet Y."/>
            <person name="Peccoud J."/>
            <person name="Gilbert C."/>
            <person name="Cordaux R."/>
        </authorList>
    </citation>
    <scope>NUCLEOTIDE SEQUENCE [LARGE SCALE GENOMIC DNA]</scope>
    <source>
        <strain evidence="13">ANa2</strain>
        <tissue evidence="13">Whole body excluding digestive tract and cuticle</tissue>
    </source>
</reference>
<feature type="region of interest" description="Disordered" evidence="12">
    <location>
        <begin position="288"/>
        <end position="343"/>
    </location>
</feature>
<name>A0A5N5STX1_9CRUS</name>
<dbReference type="AlphaFoldDB" id="A0A5N5STX1"/>
<feature type="compositionally biased region" description="Polar residues" evidence="12">
    <location>
        <begin position="308"/>
        <end position="328"/>
    </location>
</feature>
<evidence type="ECO:0000256" key="1">
    <source>
        <dbReference type="ARBA" id="ARBA00004123"/>
    </source>
</evidence>
<keyword evidence="5" id="KW-0227">DNA damage</keyword>
<protein>
    <recommendedName>
        <fullName evidence="10">Cell cycle checkpoint control protein RAD9A</fullName>
    </recommendedName>
    <alternativeName>
        <fullName evidence="11">DNA repair exonuclease rad9 homolog A</fullName>
    </alternativeName>
</protein>
<dbReference type="GO" id="GO:0000076">
    <property type="term" value="P:DNA replication checkpoint signaling"/>
    <property type="evidence" value="ECO:0007669"/>
    <property type="project" value="TreeGrafter"/>
</dbReference>
<evidence type="ECO:0000256" key="4">
    <source>
        <dbReference type="ARBA" id="ARBA00022722"/>
    </source>
</evidence>
<comment type="similarity">
    <text evidence="2">Belongs to the rad9 family.</text>
</comment>
<evidence type="ECO:0000256" key="11">
    <source>
        <dbReference type="ARBA" id="ARBA00079896"/>
    </source>
</evidence>
<feature type="compositionally biased region" description="Low complexity" evidence="12">
    <location>
        <begin position="231"/>
        <end position="244"/>
    </location>
</feature>
<evidence type="ECO:0000256" key="12">
    <source>
        <dbReference type="SAM" id="MobiDB-lite"/>
    </source>
</evidence>
<feature type="region of interest" description="Disordered" evidence="12">
    <location>
        <begin position="229"/>
        <end position="248"/>
    </location>
</feature>
<evidence type="ECO:0000256" key="2">
    <source>
        <dbReference type="ARBA" id="ARBA00008494"/>
    </source>
</evidence>
<gene>
    <name evidence="13" type="primary">RAD9B</name>
    <name evidence="13" type="ORF">Anas_01165</name>
</gene>
<comment type="function">
    <text evidence="9">Component of the 9-1-1 cell-cycle checkpoint response complex that plays a major role in DNA repair. The 9-1-1 complex is recruited to DNA lesion upon damage by the RAD17-replication factor C (RFC) clamp loader complex. Acts then as a sliding clamp platform on DNA for several proteins involved in long-patch base excision repair (LP-BER). The 9-1-1 complex stimulates DNA polymerase beta (POLB) activity by increasing its affinity for the 3'-OH end of the primer-template and stabilizes POLB to those sites where LP-BER proceeds; endonuclease FEN1 cleavage activity on substrates with double, nick, or gap flaps of distinct sequences and lengths; and DNA ligase I (LIG1) on long-patch base excision repair substrates. The 9-1-1 complex is necessary for the recruitment of RHNO1 to sites of double-stranded breaks (DSB) occurring during the S phase. RAD9A possesses 3'-&gt;5' double stranded DNA exonuclease activity.</text>
</comment>
<keyword evidence="4" id="KW-0540">Nuclease</keyword>
<dbReference type="Pfam" id="PF04139">
    <property type="entry name" value="Rad9"/>
    <property type="match status" value="1"/>
</dbReference>
<organism evidence="13 14">
    <name type="scientific">Armadillidium nasatum</name>
    <dbReference type="NCBI Taxonomy" id="96803"/>
    <lineage>
        <taxon>Eukaryota</taxon>
        <taxon>Metazoa</taxon>
        <taxon>Ecdysozoa</taxon>
        <taxon>Arthropoda</taxon>
        <taxon>Crustacea</taxon>
        <taxon>Multicrustacea</taxon>
        <taxon>Malacostraca</taxon>
        <taxon>Eumalacostraca</taxon>
        <taxon>Peracarida</taxon>
        <taxon>Isopoda</taxon>
        <taxon>Oniscidea</taxon>
        <taxon>Crinocheta</taxon>
        <taxon>Armadillidiidae</taxon>
        <taxon>Armadillidium</taxon>
    </lineage>
</organism>
<evidence type="ECO:0000256" key="5">
    <source>
        <dbReference type="ARBA" id="ARBA00022763"/>
    </source>
</evidence>
<evidence type="ECO:0000256" key="10">
    <source>
        <dbReference type="ARBA" id="ARBA00069752"/>
    </source>
</evidence>
<dbReference type="GO" id="GO:0004527">
    <property type="term" value="F:exonuclease activity"/>
    <property type="evidence" value="ECO:0007669"/>
    <property type="project" value="UniProtKB-KW"/>
</dbReference>